<dbReference type="EMBL" id="CP065047">
    <property type="protein sequence ID" value="QPI40540.1"/>
    <property type="molecule type" value="Genomic_DNA"/>
</dbReference>
<evidence type="ECO:0000313" key="3">
    <source>
        <dbReference type="EMBL" id="QPI40540.1"/>
    </source>
</evidence>
<evidence type="ECO:0000313" key="4">
    <source>
        <dbReference type="Proteomes" id="UP000663583"/>
    </source>
</evidence>
<keyword evidence="2" id="KW-0732">Signal</keyword>
<evidence type="ECO:0008006" key="5">
    <source>
        <dbReference type="Google" id="ProtNLM"/>
    </source>
</evidence>
<evidence type="ECO:0000256" key="2">
    <source>
        <dbReference type="SAM" id="SignalP"/>
    </source>
</evidence>
<feature type="chain" id="PRO_5044015985" description="Lipoprotein" evidence="2">
    <location>
        <begin position="18"/>
        <end position="432"/>
    </location>
</feature>
<feature type="region of interest" description="Disordered" evidence="1">
    <location>
        <begin position="17"/>
        <end position="45"/>
    </location>
</feature>
<reference evidence="3" key="1">
    <citation type="submission" date="2020-11" db="EMBL/GenBank/DDBJ databases">
        <title>Intraspecies plasmid and genomic variation of Mycobacterium kubicae revealed by the complete genome sequences of two clinical isolates.</title>
        <authorList>
            <person name="Hendrix J.R."/>
            <person name="Epperson L.E."/>
            <person name="Honda J.R."/>
            <person name="Strong M."/>
        </authorList>
    </citation>
    <scope>NUCLEOTIDE SEQUENCE</scope>
    <source>
        <strain evidence="3">JCM 13573</strain>
    </source>
</reference>
<dbReference type="AlphaFoldDB" id="A0AAX1JIR1"/>
<accession>A0AAX1JIR1</accession>
<dbReference type="Proteomes" id="UP000663583">
    <property type="component" value="Chromosome"/>
</dbReference>
<gene>
    <name evidence="3" type="ORF">I2456_04810</name>
</gene>
<sequence length="432" mass="46178">MVLSVACLALASCSTSATVSPPAAAPTTSTKRPAPSSAAPPAPHVSPLAKDWKSYGGTVYFGCPNEFSASKSALEDIRPKVLDTKTADLIAPAVPAIPVGETVTGAMCALTNTVGDIKVVYVVTTSMPGTAPEAAKTTAYVFDLKSNQPLATKEIKPPTPEVKLGTANQWRVSPTPVGVAWVNAFTDARGAASPPRTVMLSNTDLVTMWDDPQPGQVWQDVLSFQRSTVPANTFGAELRLPTGEPVFQDNDISTVDGELFDGPDRLVKLTRWDSHTPPVLSTMFFDLNSRSLIKIGDSEKVSGGGLAATLSDGKLFIDGRGSNTSQFGFGVWNLRTQQWDLLRDREEAKKLPIAKMAFFGDHLYVTNTGNTYSVLALPATNPIATNWSGRPFGRISGWTLVCRGETEASQAGECREILLVQDADGRYPGPWF</sequence>
<evidence type="ECO:0000256" key="1">
    <source>
        <dbReference type="SAM" id="MobiDB-lite"/>
    </source>
</evidence>
<proteinExistence type="predicted"/>
<dbReference type="KEGG" id="mku:I2456_04810"/>
<feature type="compositionally biased region" description="Low complexity" evidence="1">
    <location>
        <begin position="17"/>
        <end position="37"/>
    </location>
</feature>
<feature type="signal peptide" evidence="2">
    <location>
        <begin position="1"/>
        <end position="17"/>
    </location>
</feature>
<protein>
    <recommendedName>
        <fullName evidence="5">Lipoprotein</fullName>
    </recommendedName>
</protein>
<name>A0AAX1JIR1_9MYCO</name>
<organism evidence="3 4">
    <name type="scientific">Mycobacterium kubicae</name>
    <dbReference type="NCBI Taxonomy" id="120959"/>
    <lineage>
        <taxon>Bacteria</taxon>
        <taxon>Bacillati</taxon>
        <taxon>Actinomycetota</taxon>
        <taxon>Actinomycetes</taxon>
        <taxon>Mycobacteriales</taxon>
        <taxon>Mycobacteriaceae</taxon>
        <taxon>Mycobacterium</taxon>
        <taxon>Mycobacterium simiae complex</taxon>
    </lineage>
</organism>